<protein>
    <submittedName>
        <fullName evidence="1">Uncharacterized protein</fullName>
    </submittedName>
</protein>
<dbReference type="EMBL" id="MLHV01000006">
    <property type="protein sequence ID" value="OHU01582.1"/>
    <property type="molecule type" value="Genomic_DNA"/>
</dbReference>
<gene>
    <name evidence="1" type="ORF">BKG61_08725</name>
</gene>
<proteinExistence type="predicted"/>
<dbReference type="Pfam" id="PF21790">
    <property type="entry name" value="OGG"/>
    <property type="match status" value="1"/>
</dbReference>
<dbReference type="InterPro" id="IPR048868">
    <property type="entry name" value="OGG-like_put"/>
</dbReference>
<evidence type="ECO:0000313" key="1">
    <source>
        <dbReference type="EMBL" id="OHU01582.1"/>
    </source>
</evidence>
<evidence type="ECO:0000313" key="2">
    <source>
        <dbReference type="Proteomes" id="UP000179636"/>
    </source>
</evidence>
<comment type="caution">
    <text evidence="1">The sequence shown here is derived from an EMBL/GenBank/DDBJ whole genome shotgun (WGS) entry which is preliminary data.</text>
</comment>
<keyword evidence="2" id="KW-1185">Reference proteome</keyword>
<organism evidence="1 2">
    <name type="scientific">Mycobacterium syngnathidarum</name>
    <dbReference type="NCBI Taxonomy" id="1908205"/>
    <lineage>
        <taxon>Bacteria</taxon>
        <taxon>Bacillati</taxon>
        <taxon>Actinomycetota</taxon>
        <taxon>Actinomycetes</taxon>
        <taxon>Mycobacteriales</taxon>
        <taxon>Mycobacteriaceae</taxon>
        <taxon>Mycobacterium</taxon>
    </lineage>
</organism>
<dbReference type="Proteomes" id="UP000179636">
    <property type="component" value="Unassembled WGS sequence"/>
</dbReference>
<dbReference type="AlphaFoldDB" id="A0A1S1K814"/>
<name>A0A1S1K814_9MYCO</name>
<accession>A0A1S1K814</accession>
<reference evidence="1 2" key="1">
    <citation type="submission" date="2016-10" db="EMBL/GenBank/DDBJ databases">
        <title>Evaluation of Human, Animal and Environmental Mycobacterium chelonae Isolates by Core Genome Phylogenomic Analysis, Targeted Gene Comparison, and Anti-microbial Susceptibility Patterns: A Tale of Mistaken Identities.</title>
        <authorList>
            <person name="Fogelson S.B."/>
            <person name="Camus A.C."/>
            <person name="Lorenz W."/>
            <person name="Vasireddy R."/>
            <person name="Vasireddy S."/>
            <person name="Smith T."/>
            <person name="Brown-Elliott B.A."/>
            <person name="Wallace R.J.Jr."/>
            <person name="Hasan N.A."/>
            <person name="Reischl U."/>
            <person name="Sanchez S."/>
        </authorList>
    </citation>
    <scope>NUCLEOTIDE SEQUENCE [LARGE SCALE GENOMIC DNA]</scope>
    <source>
        <strain evidence="1 2">24999</strain>
    </source>
</reference>
<sequence>MEFRSDDEVLAHGFRFRPAWWTPRVPESWGNFLEQLPAVDRGYRTITRADLLDTANRHGLPQSLLAGYVWGTGSSAFLVGRRARVFRDNDSRRVDDALHAVAETVQRGNTVDAYIAMLRGQPHYLKHLGPSFFTKFLYAADARDRRPGRALILDQFVAVALKAVDGWDISRNGPWDPSTYARWIDHAHGIAAAEGVRADAVEMVYFTEGRKIAAGR</sequence>